<gene>
    <name evidence="2" type="ORF">EFD62_13305</name>
</gene>
<dbReference type="InterPro" id="IPR023210">
    <property type="entry name" value="NADP_OxRdtase_dom"/>
</dbReference>
<sequence>MIYKEYGKTKKLVSAIGFGGMRFEKENGRYNIDKCVELLAEANKLGINYFDTAPGYNDDQGEYIFGEAFKNMTKEFYVSTKSIAKSGLELRKDLERSLRRMNVDKINFFHIWCVLNMDDYKSRIVKNGAYEAALKAKEEGLIEHIVISTHCHGDEIASIIEDNLFDGITIGYNILNFPYRKNGLKAAYESGWGVATMNPLDGGIIPLNANYFEFIKSDNDKSVVETALRFNLSHKEITTVLVGFSNLEQLYENVRYCNEIRTIDESRLQAIEKKLSKTLNELCTGCRYCEKCPQGVEIPKLMIAYNQKMLKGLEQGLVCLRLDWGLSTENASLCTGCGVCENKCTQHLPIIERLKDIQNWVNN</sequence>
<dbReference type="Gene3D" id="3.20.20.100">
    <property type="entry name" value="NADP-dependent oxidoreductase domain"/>
    <property type="match status" value="1"/>
</dbReference>
<dbReference type="Proteomes" id="UP000289166">
    <property type="component" value="Unassembled WGS sequence"/>
</dbReference>
<dbReference type="Pfam" id="PF00248">
    <property type="entry name" value="Aldo_ket_red"/>
    <property type="match status" value="1"/>
</dbReference>
<dbReference type="InterPro" id="IPR036812">
    <property type="entry name" value="NAD(P)_OxRdtase_dom_sf"/>
</dbReference>
<dbReference type="AlphaFoldDB" id="A0A4Q0I258"/>
<dbReference type="PANTHER" id="PTHR43312">
    <property type="entry name" value="D-THREO-ALDOSE 1-DEHYDROGENASE"/>
    <property type="match status" value="1"/>
</dbReference>
<dbReference type="CDD" id="cd19096">
    <property type="entry name" value="AKR_Fe-S_oxidoreductase"/>
    <property type="match status" value="1"/>
</dbReference>
<accession>A0A4Q0I258</accession>
<feature type="domain" description="4Fe-4S ferredoxin-type" evidence="1">
    <location>
        <begin position="325"/>
        <end position="354"/>
    </location>
</feature>
<evidence type="ECO:0000313" key="3">
    <source>
        <dbReference type="Proteomes" id="UP000289166"/>
    </source>
</evidence>
<dbReference type="OrthoDB" id="9773828at2"/>
<dbReference type="RefSeq" id="WP_069194970.1">
    <property type="nucleotide sequence ID" value="NZ_RLII01000021.1"/>
</dbReference>
<name>A0A4Q0I258_9FIRM</name>
<dbReference type="InterPro" id="IPR017896">
    <property type="entry name" value="4Fe4S_Fe-S-bd"/>
</dbReference>
<dbReference type="SUPFAM" id="SSF46548">
    <property type="entry name" value="alpha-helical ferredoxin"/>
    <property type="match status" value="1"/>
</dbReference>
<evidence type="ECO:0000259" key="1">
    <source>
        <dbReference type="PROSITE" id="PS51379"/>
    </source>
</evidence>
<dbReference type="EMBL" id="RLII01000021">
    <property type="protein sequence ID" value="RXE58273.1"/>
    <property type="molecule type" value="Genomic_DNA"/>
</dbReference>
<organism evidence="2 3">
    <name type="scientific">Acetivibrio mesophilus</name>
    <dbReference type="NCBI Taxonomy" id="2487273"/>
    <lineage>
        <taxon>Bacteria</taxon>
        <taxon>Bacillati</taxon>
        <taxon>Bacillota</taxon>
        <taxon>Clostridia</taxon>
        <taxon>Eubacteriales</taxon>
        <taxon>Oscillospiraceae</taxon>
        <taxon>Acetivibrio</taxon>
    </lineage>
</organism>
<dbReference type="PROSITE" id="PS51379">
    <property type="entry name" value="4FE4S_FER_2"/>
    <property type="match status" value="1"/>
</dbReference>
<keyword evidence="3" id="KW-1185">Reference proteome</keyword>
<comment type="caution">
    <text evidence="2">The sequence shown here is derived from an EMBL/GenBank/DDBJ whole genome shotgun (WGS) entry which is preliminary data.</text>
</comment>
<evidence type="ECO:0000313" key="2">
    <source>
        <dbReference type="EMBL" id="RXE58273.1"/>
    </source>
</evidence>
<proteinExistence type="predicted"/>
<reference evidence="3" key="1">
    <citation type="submission" date="2018-11" db="EMBL/GenBank/DDBJ databases">
        <title>Genome sequencing of a novel mesophilic and cellulolytic organism within the genus Hungateiclostridium.</title>
        <authorList>
            <person name="Rettenmaier R."/>
            <person name="Liebl W."/>
            <person name="Zverlov V."/>
        </authorList>
    </citation>
    <scope>NUCLEOTIDE SEQUENCE [LARGE SCALE GENOMIC DNA]</scope>
    <source>
        <strain evidence="3">N2K1</strain>
    </source>
</reference>
<dbReference type="InterPro" id="IPR053135">
    <property type="entry name" value="AKR2_Oxidoreductase"/>
</dbReference>
<protein>
    <submittedName>
        <fullName evidence="2">Aldo/keto reductase</fullName>
    </submittedName>
</protein>
<dbReference type="SUPFAM" id="SSF51430">
    <property type="entry name" value="NAD(P)-linked oxidoreductase"/>
    <property type="match status" value="1"/>
</dbReference>
<dbReference type="PANTHER" id="PTHR43312:SF1">
    <property type="entry name" value="NADP-DEPENDENT OXIDOREDUCTASE DOMAIN-CONTAINING PROTEIN"/>
    <property type="match status" value="1"/>
</dbReference>